<dbReference type="EC" id="2.4.1.182" evidence="3 11"/>
<dbReference type="OrthoDB" id="9801642at2"/>
<dbReference type="GO" id="GO:0016020">
    <property type="term" value="C:membrane"/>
    <property type="evidence" value="ECO:0007669"/>
    <property type="project" value="GOC"/>
</dbReference>
<comment type="caution">
    <text evidence="13">The sequence shown here is derived from an EMBL/GenBank/DDBJ whole genome shotgun (WGS) entry which is preliminary data.</text>
</comment>
<keyword evidence="8 11" id="KW-0808">Transferase</keyword>
<keyword evidence="5 11" id="KW-0444">Lipid biosynthesis</keyword>
<keyword evidence="7 11" id="KW-0328">Glycosyltransferase</keyword>
<evidence type="ECO:0000256" key="12">
    <source>
        <dbReference type="SAM" id="MobiDB-lite"/>
    </source>
</evidence>
<dbReference type="AlphaFoldDB" id="A0A511BS42"/>
<name>A0A511BS42_9PROT</name>
<dbReference type="RefSeq" id="WP_147094193.1">
    <property type="nucleotide sequence ID" value="NZ_BJVC01000006.1"/>
</dbReference>
<evidence type="ECO:0000313" key="14">
    <source>
        <dbReference type="Proteomes" id="UP000321405"/>
    </source>
</evidence>
<sequence>MPQSSIVPRVIWLLAGEASGDVLGAHLMQALLARDQHLIFVGIGGPRMEALGLASLFPMRDLAVMGLVEVLPRIRQLSQRLNEAVNDVVLRQPDLIVTIDSPGFALRFLKRLRHVSTPKIHYVGPQVWAWHEKRVHSFPALWDRLLCLLPFEQEWFAERGVAVDFVGHPVLQSGADQGDAHRFRLRHGIDETAPILILMPGSRRSEVPRLLPVYGRMLSLLRERLPDICPVLPLSPLVAQTVRGAVAKWPVKPVIVTELHDKHDAFAAAGAALTKSGTSTLELALAHVPMAVAYRVNPLTAFMARRMIKVKYVAMVNLLAGREVVPELLQERCTPDDLADAAYDLLTDRELAQEQRDAFDVILDQLRPPQGDDHDGTPADAAAAAVLRLLNGTDAESGDPEAPADRTPDGSQPCGEAVPA</sequence>
<accession>A0A511BS42</accession>
<comment type="similarity">
    <text evidence="2 11">Belongs to the LpxB family.</text>
</comment>
<evidence type="ECO:0000256" key="8">
    <source>
        <dbReference type="ARBA" id="ARBA00022679"/>
    </source>
</evidence>
<protein>
    <recommendedName>
        <fullName evidence="4 11">Lipid-A-disaccharide synthase</fullName>
        <ecNumber evidence="3 11">2.4.1.182</ecNumber>
    </recommendedName>
</protein>
<dbReference type="Pfam" id="PF02684">
    <property type="entry name" value="LpxB"/>
    <property type="match status" value="1"/>
</dbReference>
<evidence type="ECO:0000256" key="3">
    <source>
        <dbReference type="ARBA" id="ARBA00012687"/>
    </source>
</evidence>
<dbReference type="InterPro" id="IPR003835">
    <property type="entry name" value="Glyco_trans_19"/>
</dbReference>
<dbReference type="PANTHER" id="PTHR30372">
    <property type="entry name" value="LIPID-A-DISACCHARIDE SYNTHASE"/>
    <property type="match status" value="1"/>
</dbReference>
<evidence type="ECO:0000313" key="13">
    <source>
        <dbReference type="EMBL" id="GEL03120.1"/>
    </source>
</evidence>
<evidence type="ECO:0000256" key="4">
    <source>
        <dbReference type="ARBA" id="ARBA00020902"/>
    </source>
</evidence>
<dbReference type="EMBL" id="BJVC01000006">
    <property type="protein sequence ID" value="GEL03120.1"/>
    <property type="molecule type" value="Genomic_DNA"/>
</dbReference>
<proteinExistence type="inferred from homology"/>
<dbReference type="GO" id="GO:0008915">
    <property type="term" value="F:lipid-A-disaccharide synthase activity"/>
    <property type="evidence" value="ECO:0007669"/>
    <property type="project" value="UniProtKB-UniRule"/>
</dbReference>
<evidence type="ECO:0000256" key="2">
    <source>
        <dbReference type="ARBA" id="ARBA00007868"/>
    </source>
</evidence>
<evidence type="ECO:0000256" key="7">
    <source>
        <dbReference type="ARBA" id="ARBA00022676"/>
    </source>
</evidence>
<dbReference type="GO" id="GO:0009245">
    <property type="term" value="P:lipid A biosynthetic process"/>
    <property type="evidence" value="ECO:0007669"/>
    <property type="project" value="UniProtKB-UniRule"/>
</dbReference>
<dbReference type="GO" id="GO:0005543">
    <property type="term" value="F:phospholipid binding"/>
    <property type="evidence" value="ECO:0007669"/>
    <property type="project" value="TreeGrafter"/>
</dbReference>
<dbReference type="HAMAP" id="MF_00392">
    <property type="entry name" value="LpxB"/>
    <property type="match status" value="1"/>
</dbReference>
<evidence type="ECO:0000256" key="1">
    <source>
        <dbReference type="ARBA" id="ARBA00002056"/>
    </source>
</evidence>
<comment type="function">
    <text evidence="1 11">Condensation of UDP-2,3-diacylglucosamine and 2,3-diacylglucosamine-1-phosphate to form lipid A disaccharide, a precursor of lipid A, a phosphorylated glycolipid that anchors the lipopolysaccharide to the outer membrane of the cell.</text>
</comment>
<reference evidence="13 14" key="1">
    <citation type="submission" date="2019-07" db="EMBL/GenBank/DDBJ databases">
        <title>Whole genome shotgun sequence of Swaminathania salitolerans NBRC 104436.</title>
        <authorList>
            <person name="Hosoyama A."/>
            <person name="Uohara A."/>
            <person name="Ohji S."/>
            <person name="Ichikawa N."/>
        </authorList>
    </citation>
    <scope>NUCLEOTIDE SEQUENCE [LARGE SCALE GENOMIC DNA]</scope>
    <source>
        <strain evidence="13 14">NBRC 104436</strain>
    </source>
</reference>
<dbReference type="Proteomes" id="UP000321405">
    <property type="component" value="Unassembled WGS sequence"/>
</dbReference>
<evidence type="ECO:0000256" key="11">
    <source>
        <dbReference type="HAMAP-Rule" id="MF_00392"/>
    </source>
</evidence>
<comment type="pathway">
    <text evidence="11">Bacterial outer membrane biogenesis; LPS lipid A biosynthesis.</text>
</comment>
<keyword evidence="14" id="KW-1185">Reference proteome</keyword>
<dbReference type="UniPathway" id="UPA00973"/>
<gene>
    <name evidence="11" type="primary">lpxB</name>
    <name evidence="13" type="ORF">SSA02_22830</name>
</gene>
<dbReference type="NCBIfam" id="TIGR00215">
    <property type="entry name" value="lpxB"/>
    <property type="match status" value="1"/>
</dbReference>
<feature type="region of interest" description="Disordered" evidence="12">
    <location>
        <begin position="391"/>
        <end position="420"/>
    </location>
</feature>
<keyword evidence="9 11" id="KW-0443">Lipid metabolism</keyword>
<evidence type="ECO:0000256" key="9">
    <source>
        <dbReference type="ARBA" id="ARBA00023098"/>
    </source>
</evidence>
<dbReference type="PANTHER" id="PTHR30372:SF4">
    <property type="entry name" value="LIPID-A-DISACCHARIDE SYNTHASE, MITOCHONDRIAL-RELATED"/>
    <property type="match status" value="1"/>
</dbReference>
<evidence type="ECO:0000256" key="5">
    <source>
        <dbReference type="ARBA" id="ARBA00022516"/>
    </source>
</evidence>
<evidence type="ECO:0000256" key="10">
    <source>
        <dbReference type="ARBA" id="ARBA00048975"/>
    </source>
</evidence>
<organism evidence="13 14">
    <name type="scientific">Swaminathania salitolerans</name>
    <dbReference type="NCBI Taxonomy" id="182838"/>
    <lineage>
        <taxon>Bacteria</taxon>
        <taxon>Pseudomonadati</taxon>
        <taxon>Pseudomonadota</taxon>
        <taxon>Alphaproteobacteria</taxon>
        <taxon>Acetobacterales</taxon>
        <taxon>Acetobacteraceae</taxon>
        <taxon>Swaminathania</taxon>
    </lineage>
</organism>
<evidence type="ECO:0000256" key="6">
    <source>
        <dbReference type="ARBA" id="ARBA00022556"/>
    </source>
</evidence>
<comment type="catalytic activity">
    <reaction evidence="10 11">
        <text>a lipid X + a UDP-2-N,3-O-bis[(3R)-3-hydroxyacyl]-alpha-D-glucosamine = a lipid A disaccharide + UDP + H(+)</text>
        <dbReference type="Rhea" id="RHEA:67828"/>
        <dbReference type="ChEBI" id="CHEBI:15378"/>
        <dbReference type="ChEBI" id="CHEBI:58223"/>
        <dbReference type="ChEBI" id="CHEBI:137748"/>
        <dbReference type="ChEBI" id="CHEBI:176338"/>
        <dbReference type="ChEBI" id="CHEBI:176343"/>
        <dbReference type="EC" id="2.4.1.182"/>
    </reaction>
</comment>
<keyword evidence="6 11" id="KW-0441">Lipid A biosynthesis</keyword>
<dbReference type="SUPFAM" id="SSF53756">
    <property type="entry name" value="UDP-Glycosyltransferase/glycogen phosphorylase"/>
    <property type="match status" value="1"/>
</dbReference>